<dbReference type="PANTHER" id="PTHR35889">
    <property type="entry name" value="CYCLOINULO-OLIGOSACCHARIDE FRUCTANOTRANSFERASE-RELATED"/>
    <property type="match status" value="1"/>
</dbReference>
<reference evidence="6 7" key="1">
    <citation type="submission" date="2019-03" db="EMBL/GenBank/DDBJ databases">
        <title>Deep-cultivation of Planctomycetes and their phenomic and genomic characterization uncovers novel biology.</title>
        <authorList>
            <person name="Wiegand S."/>
            <person name="Jogler M."/>
            <person name="Boedeker C."/>
            <person name="Pinto D."/>
            <person name="Vollmers J."/>
            <person name="Rivas-Marin E."/>
            <person name="Kohn T."/>
            <person name="Peeters S.H."/>
            <person name="Heuer A."/>
            <person name="Rast P."/>
            <person name="Oberbeckmann S."/>
            <person name="Bunk B."/>
            <person name="Jeske O."/>
            <person name="Meyerdierks A."/>
            <person name="Storesund J.E."/>
            <person name="Kallscheuer N."/>
            <person name="Luecker S."/>
            <person name="Lage O.M."/>
            <person name="Pohl T."/>
            <person name="Merkel B.J."/>
            <person name="Hornburger P."/>
            <person name="Mueller R.-W."/>
            <person name="Bruemmer F."/>
            <person name="Labrenz M."/>
            <person name="Spormann A.M."/>
            <person name="Op den Camp H."/>
            <person name="Overmann J."/>
            <person name="Amann R."/>
            <person name="Jetten M.S.M."/>
            <person name="Mascher T."/>
            <person name="Medema M.H."/>
            <person name="Devos D.P."/>
            <person name="Kaster A.-K."/>
            <person name="Ovreas L."/>
            <person name="Rohde M."/>
            <person name="Galperin M.Y."/>
            <person name="Jogler C."/>
        </authorList>
    </citation>
    <scope>NUCLEOTIDE SEQUENCE [LARGE SCALE GENOMIC DNA]</scope>
    <source>
        <strain evidence="6 7">V144</strain>
    </source>
</reference>
<dbReference type="PANTHER" id="PTHR35889:SF3">
    <property type="entry name" value="F-BOX DOMAIN-CONTAINING PROTEIN"/>
    <property type="match status" value="1"/>
</dbReference>
<keyword evidence="2 3" id="KW-0408">Iron</keyword>
<evidence type="ECO:0000256" key="1">
    <source>
        <dbReference type="ARBA" id="ARBA00022723"/>
    </source>
</evidence>
<dbReference type="Proteomes" id="UP000318704">
    <property type="component" value="Chromosome"/>
</dbReference>
<dbReference type="AlphaFoldDB" id="A0A517VRN0"/>
<gene>
    <name evidence="6" type="ORF">V144x_11030</name>
</gene>
<evidence type="ECO:0000259" key="5">
    <source>
        <dbReference type="PROSITE" id="PS51007"/>
    </source>
</evidence>
<keyword evidence="4" id="KW-0175">Coiled coil</keyword>
<keyword evidence="1 3" id="KW-0479">Metal-binding</keyword>
<name>A0A517VRN0_9PLAN</name>
<keyword evidence="3" id="KW-0349">Heme</keyword>
<dbReference type="InterPro" id="IPR009056">
    <property type="entry name" value="Cyt_c-like_dom"/>
</dbReference>
<dbReference type="InterPro" id="IPR011444">
    <property type="entry name" value="DUF1549"/>
</dbReference>
<evidence type="ECO:0000313" key="7">
    <source>
        <dbReference type="Proteomes" id="UP000318704"/>
    </source>
</evidence>
<evidence type="ECO:0000313" key="6">
    <source>
        <dbReference type="EMBL" id="QDT95657.1"/>
    </source>
</evidence>
<accession>A0A517VRN0</accession>
<organism evidence="6 7">
    <name type="scientific">Gimesia aquarii</name>
    <dbReference type="NCBI Taxonomy" id="2527964"/>
    <lineage>
        <taxon>Bacteria</taxon>
        <taxon>Pseudomonadati</taxon>
        <taxon>Planctomycetota</taxon>
        <taxon>Planctomycetia</taxon>
        <taxon>Planctomycetales</taxon>
        <taxon>Planctomycetaceae</taxon>
        <taxon>Gimesia</taxon>
    </lineage>
</organism>
<proteinExistence type="predicted"/>
<dbReference type="KEGG" id="gaw:V144x_11030"/>
<dbReference type="GO" id="GO:0020037">
    <property type="term" value="F:heme binding"/>
    <property type="evidence" value="ECO:0007669"/>
    <property type="project" value="InterPro"/>
</dbReference>
<dbReference type="Pfam" id="PF07635">
    <property type="entry name" value="PSCyt1"/>
    <property type="match status" value="1"/>
</dbReference>
<dbReference type="Pfam" id="PF07583">
    <property type="entry name" value="PSCyt2"/>
    <property type="match status" value="1"/>
</dbReference>
<sequence length="1127" mass="128213">MFPACRLNLWIAVCVCSLIQNVFPVSDLLAEKPRPGLELFENKIRPVLIEHCYECHSAATTEFKGGLRVDSRDAIRSGGESGAAVVPHKVSESLLLDALKHESFEMPPGKKLPDDVIADFVKWVELGAPDSRDKPPTLEEAASLSWKAIFEKRRKWWSLQPLKNVKPPLPEKNQWSHRPIDRFLFTGMQKAGLQPAPGAKPRTLARRLAFVLTGLPPDPEQVRKYVADAARDSEAAYEKLIEKLLASPHFGERFARHWMDVVRYTDTYGYEWDNPAKGSWEYRDYLIRAFNQDIGYDQLVREQIAGDLLKQPRIDEDSGFHESMIGPMFYHMGEHRHGDSLNFNGIHQEMINNKVDAFSKAFLANTVACARCHDHKLDAISQRDYYALAAVFMTPRWTARVIDAPGKNKAKIAKLKQLRSEIHRALKQRWQEQAAHFTDELSKAMSEKESKRRSSDWRAALGLTSVDGKKTPKLKLGDIAYPAQRLLSLSKQSELATTWQQLLTEWKTASETHQRQNQKRFQVLSSFEKPQLPPGWQSEGAGMHHGYVANGTPLISLEGKNVIQHLLPRGYHTHAISSKLPGAIRPPSERDIPGKIVSLELAGGEWSGFIRVPDNAFQTENVIFLNRTQPRWQTFADRPLANGVQRLTFEIATSDLNPNFPPRTGKARAGSKVLPPADPGFQKRSWFSVTKIISHEALGTPADELKRFESLYQMSTPQNSDEVCQHIGIWFSAAVQRWSEDRASLEDVKLVNWLREKQLLENRIDKNAHLAKLVSEYRRVEQQLPFAHTANSMDERGLSPVNYPLNIRGSVDEPGPMVSRDFLEVFAGQHNVKQSPGSGRRELAEFLISPQHPLTARVYVNRVWQWIFGNGLVRTPNDFGHLGAQPTHPELLDYLAREFIADGWSTKRLIRRMILSRAFRQSGQVTEAAKRLDADNRLWHHYPTRRLEAEAIRDTLLMVSGQLDRRLYGPPIDPPRSKADPAKRLFNGPLDGNGRRSIYLRMSIMDPPKFLVGFNLPDLKLPTGKRDVTNVPNQALILMNDPFVKAQSQEWAAKLLKQQQKSVAPRIKQMFLEAYGREPDQSELNRWTGLVQELGGTMDPRSLLANQSLWNHVAHALFNTKEFIYYR</sequence>
<feature type="coiled-coil region" evidence="4">
    <location>
        <begin position="408"/>
        <end position="447"/>
    </location>
</feature>
<evidence type="ECO:0000256" key="4">
    <source>
        <dbReference type="SAM" id="Coils"/>
    </source>
</evidence>
<dbReference type="GO" id="GO:0009055">
    <property type="term" value="F:electron transfer activity"/>
    <property type="evidence" value="ECO:0007669"/>
    <property type="project" value="InterPro"/>
</dbReference>
<dbReference type="GO" id="GO:0046872">
    <property type="term" value="F:metal ion binding"/>
    <property type="evidence" value="ECO:0007669"/>
    <property type="project" value="UniProtKB-KW"/>
</dbReference>
<feature type="domain" description="Cytochrome c" evidence="5">
    <location>
        <begin position="31"/>
        <end position="128"/>
    </location>
</feature>
<dbReference type="EMBL" id="CP037920">
    <property type="protein sequence ID" value="QDT95657.1"/>
    <property type="molecule type" value="Genomic_DNA"/>
</dbReference>
<evidence type="ECO:0000256" key="2">
    <source>
        <dbReference type="ARBA" id="ARBA00023004"/>
    </source>
</evidence>
<dbReference type="Pfam" id="PF07587">
    <property type="entry name" value="PSD1"/>
    <property type="match status" value="1"/>
</dbReference>
<dbReference type="PROSITE" id="PS51007">
    <property type="entry name" value="CYTC"/>
    <property type="match status" value="1"/>
</dbReference>
<evidence type="ECO:0000256" key="3">
    <source>
        <dbReference type="PROSITE-ProRule" id="PRU00433"/>
    </source>
</evidence>
<protein>
    <submittedName>
        <fullName evidence="6">Planctomycete cytochrome C</fullName>
    </submittedName>
</protein>
<dbReference type="RefSeq" id="WP_144982462.1">
    <property type="nucleotide sequence ID" value="NZ_CP037920.1"/>
</dbReference>
<dbReference type="InterPro" id="IPR022655">
    <property type="entry name" value="DUF1553"/>
</dbReference>
<dbReference type="InterPro" id="IPR011429">
    <property type="entry name" value="Cyt_c_Planctomycete-type"/>
</dbReference>